<dbReference type="InterPro" id="IPR036817">
    <property type="entry name" value="Transthyretin/HIU_hydrolase_sf"/>
</dbReference>
<dbReference type="GO" id="GO:0051997">
    <property type="term" value="F:2-oxo-4-hydroxy-4-carboxy-5-ureidoimidazoline decarboxylase activity"/>
    <property type="evidence" value="ECO:0007669"/>
    <property type="project" value="UniProtKB-EC"/>
</dbReference>
<dbReference type="GO" id="GO:0005777">
    <property type="term" value="C:peroxisome"/>
    <property type="evidence" value="ECO:0007669"/>
    <property type="project" value="TreeGrafter"/>
</dbReference>
<dbReference type="InterPro" id="IPR017595">
    <property type="entry name" value="OHCU_decarboxylase-2"/>
</dbReference>
<dbReference type="SUPFAM" id="SSF158694">
    <property type="entry name" value="UraD-Like"/>
    <property type="match status" value="1"/>
</dbReference>
<comment type="catalytic activity">
    <reaction evidence="1">
        <text>5-hydroxyisourate + H2O = 5-hydroxy-2-oxo-4-ureido-2,5-dihydro-1H-imidazole-5-carboxylate + H(+)</text>
        <dbReference type="Rhea" id="RHEA:23736"/>
        <dbReference type="ChEBI" id="CHEBI:15377"/>
        <dbReference type="ChEBI" id="CHEBI:15378"/>
        <dbReference type="ChEBI" id="CHEBI:18072"/>
        <dbReference type="ChEBI" id="CHEBI:58639"/>
        <dbReference type="EC" id="3.5.2.17"/>
    </reaction>
</comment>
<sequence length="310" mass="34904">MERFNAFSHEEAVNVLYEWCACRSWAERVANARPFENSSTLRDLARQVWWRETTVAGWLEAFLGHPKIGDLEDLHRKFHGKAEDSEQAAALATNDQKVLQELANYNRAYDEKFGHIFIICAAGKSAETVLSEIKKRLPNTPHMELANAAGEQMKITEARLHNFLTSRGMAETPSMQRRTGQIHSHLVQENTGRSPVTSHVLDIGLGRPAAGVPLKIQRLFEKSDGIFETIGEGVTNIDGRVPTLLNSSHVLEPGTYRVRFDTSSYQRLCGVSGFYPICDVTFQIQAHQVNDHFHIPLTYSPFGYSTYRGS</sequence>
<feature type="binding site" evidence="8">
    <location>
        <position position="307"/>
    </location>
    <ligand>
        <name>substrate</name>
    </ligand>
</feature>
<evidence type="ECO:0000256" key="5">
    <source>
        <dbReference type="ARBA" id="ARBA00022793"/>
    </source>
</evidence>
<dbReference type="GO" id="GO:0006144">
    <property type="term" value="P:purine nucleobase metabolic process"/>
    <property type="evidence" value="ECO:0007669"/>
    <property type="project" value="UniProtKB-KW"/>
</dbReference>
<dbReference type="InterPro" id="IPR023416">
    <property type="entry name" value="Transthyretin/HIU_hydrolase_d"/>
</dbReference>
<organism evidence="10">
    <name type="scientific">Picocystis salinarum</name>
    <dbReference type="NCBI Taxonomy" id="88271"/>
    <lineage>
        <taxon>Eukaryota</taxon>
        <taxon>Viridiplantae</taxon>
        <taxon>Chlorophyta</taxon>
        <taxon>Picocystophyceae</taxon>
        <taxon>Picocystales</taxon>
        <taxon>Picocystaceae</taxon>
        <taxon>Picocystis</taxon>
    </lineage>
</organism>
<feature type="domain" description="Transthyretin/hydroxyisourate hydrolase" evidence="9">
    <location>
        <begin position="191"/>
        <end position="309"/>
    </location>
</feature>
<dbReference type="NCBIfam" id="TIGR03180">
    <property type="entry name" value="UraD_2"/>
    <property type="match status" value="1"/>
</dbReference>
<dbReference type="PRINTS" id="PR00189">
    <property type="entry name" value="TRNSTHYRETIN"/>
</dbReference>
<evidence type="ECO:0000256" key="2">
    <source>
        <dbReference type="ARBA" id="ARBA00001163"/>
    </source>
</evidence>
<dbReference type="SUPFAM" id="SSF49472">
    <property type="entry name" value="Transthyretin (synonym: prealbumin)"/>
    <property type="match status" value="1"/>
</dbReference>
<keyword evidence="5" id="KW-0210">Decarboxylase</keyword>
<evidence type="ECO:0000256" key="4">
    <source>
        <dbReference type="ARBA" id="ARBA00022631"/>
    </source>
</evidence>
<reference evidence="10" key="1">
    <citation type="submission" date="2021-01" db="EMBL/GenBank/DDBJ databases">
        <authorList>
            <person name="Corre E."/>
            <person name="Pelletier E."/>
            <person name="Niang G."/>
            <person name="Scheremetjew M."/>
            <person name="Finn R."/>
            <person name="Kale V."/>
            <person name="Holt S."/>
            <person name="Cochrane G."/>
            <person name="Meng A."/>
            <person name="Brown T."/>
            <person name="Cohen L."/>
        </authorList>
    </citation>
    <scope>NUCLEOTIDE SEQUENCE</scope>
    <source>
        <strain evidence="10">CCMP1897</strain>
    </source>
</reference>
<dbReference type="SMART" id="SM00095">
    <property type="entry name" value="TR_THY"/>
    <property type="match status" value="1"/>
</dbReference>
<evidence type="ECO:0000256" key="1">
    <source>
        <dbReference type="ARBA" id="ARBA00001043"/>
    </source>
</evidence>
<comment type="catalytic activity">
    <reaction evidence="2">
        <text>5-hydroxy-2-oxo-4-ureido-2,5-dihydro-1H-imidazole-5-carboxylate + H(+) = (S)-allantoin + CO2</text>
        <dbReference type="Rhea" id="RHEA:26301"/>
        <dbReference type="ChEBI" id="CHEBI:15378"/>
        <dbReference type="ChEBI" id="CHEBI:15678"/>
        <dbReference type="ChEBI" id="CHEBI:16526"/>
        <dbReference type="ChEBI" id="CHEBI:58639"/>
        <dbReference type="EC" id="4.1.1.97"/>
    </reaction>
</comment>
<evidence type="ECO:0000256" key="6">
    <source>
        <dbReference type="ARBA" id="ARBA00022801"/>
    </source>
</evidence>
<keyword evidence="7" id="KW-0456">Lyase</keyword>
<dbReference type="NCBIfam" id="TIGR02962">
    <property type="entry name" value="hdxy_isourate"/>
    <property type="match status" value="1"/>
</dbReference>
<dbReference type="InterPro" id="IPR014306">
    <property type="entry name" value="Hydroxyisourate_hydrolase"/>
</dbReference>
<dbReference type="EMBL" id="HBIS01000252">
    <property type="protein sequence ID" value="CAE0606397.1"/>
    <property type="molecule type" value="Transcribed_RNA"/>
</dbReference>
<accession>A0A7S3XBC9</accession>
<feature type="binding site" evidence="8">
    <location>
        <position position="240"/>
    </location>
    <ligand>
        <name>substrate</name>
    </ligand>
</feature>
<evidence type="ECO:0000256" key="8">
    <source>
        <dbReference type="PIRSR" id="PIRSR600895-51"/>
    </source>
</evidence>
<feature type="binding site" evidence="8">
    <location>
        <position position="199"/>
    </location>
    <ligand>
        <name>substrate</name>
    </ligand>
</feature>
<dbReference type="Gene3D" id="1.10.3330.10">
    <property type="entry name" value="Oxo-4-hydroxy-4-carboxy-5-ureidoimidazoline decarboxylase"/>
    <property type="match status" value="1"/>
</dbReference>
<evidence type="ECO:0000313" key="10">
    <source>
        <dbReference type="EMBL" id="CAE0606397.1"/>
    </source>
</evidence>
<keyword evidence="6" id="KW-0378">Hydrolase</keyword>
<dbReference type="GO" id="GO:0019628">
    <property type="term" value="P:urate catabolic process"/>
    <property type="evidence" value="ECO:0007669"/>
    <property type="project" value="TreeGrafter"/>
</dbReference>
<evidence type="ECO:0000256" key="7">
    <source>
        <dbReference type="ARBA" id="ARBA00023239"/>
    </source>
</evidence>
<evidence type="ECO:0000256" key="3">
    <source>
        <dbReference type="ARBA" id="ARBA00004754"/>
    </source>
</evidence>
<comment type="pathway">
    <text evidence="3">Purine metabolism; urate degradation; (S)-allantoin from urate: step 3/3.</text>
</comment>
<dbReference type="PANTHER" id="PTHR43466">
    <property type="entry name" value="2-OXO-4-HYDROXY-4-CARBOXY-5-UREIDOIMIDAZOLINE DECARBOXYLASE-RELATED"/>
    <property type="match status" value="1"/>
</dbReference>
<dbReference type="NCBIfam" id="NF010372">
    <property type="entry name" value="PRK13798.1"/>
    <property type="match status" value="1"/>
</dbReference>
<gene>
    <name evidence="10" type="ORF">PSAL00342_LOCUS213</name>
</gene>
<dbReference type="Gene3D" id="2.60.40.180">
    <property type="entry name" value="Transthyretin/hydroxyisourate hydrolase domain"/>
    <property type="match status" value="1"/>
</dbReference>
<dbReference type="Pfam" id="PF09349">
    <property type="entry name" value="OHCU_decarbox"/>
    <property type="match status" value="1"/>
</dbReference>
<name>A0A7S3XBC9_9CHLO</name>
<dbReference type="Pfam" id="PF00576">
    <property type="entry name" value="Transthyretin"/>
    <property type="match status" value="1"/>
</dbReference>
<evidence type="ECO:0000259" key="9">
    <source>
        <dbReference type="SMART" id="SM00095"/>
    </source>
</evidence>
<proteinExistence type="predicted"/>
<dbReference type="GO" id="GO:0033971">
    <property type="term" value="F:hydroxyisourate hydrolase activity"/>
    <property type="evidence" value="ECO:0007669"/>
    <property type="project" value="UniProtKB-EC"/>
</dbReference>
<keyword evidence="4" id="KW-0659">Purine metabolism</keyword>
<dbReference type="InterPro" id="IPR036778">
    <property type="entry name" value="OHCU_decarboxylase_sf"/>
</dbReference>
<dbReference type="PANTHER" id="PTHR43466:SF1">
    <property type="entry name" value="2-OXO-4-HYDROXY-4-CARBOXY-5-UREIDOIMIDAZOLINE DECARBOXYLASE-RELATED"/>
    <property type="match status" value="1"/>
</dbReference>
<dbReference type="CDD" id="cd05822">
    <property type="entry name" value="TLP_HIUase"/>
    <property type="match status" value="1"/>
</dbReference>
<dbReference type="InterPro" id="IPR000895">
    <property type="entry name" value="Transthyretin/HIU_hydrolase"/>
</dbReference>
<dbReference type="InterPro" id="IPR018020">
    <property type="entry name" value="OHCU_decarboxylase"/>
</dbReference>
<dbReference type="AlphaFoldDB" id="A0A7S3XBC9"/>
<protein>
    <recommendedName>
        <fullName evidence="9">Transthyretin/hydroxyisourate hydrolase domain-containing protein</fullName>
    </recommendedName>
</protein>